<evidence type="ECO:0000256" key="1">
    <source>
        <dbReference type="ARBA" id="ARBA00001917"/>
    </source>
</evidence>
<protein>
    <recommendedName>
        <fullName evidence="8">Flavodoxin-like domain-containing protein</fullName>
    </recommendedName>
</protein>
<dbReference type="PANTHER" id="PTHR42809:SF1">
    <property type="entry name" value="FLAVODOXIN 1"/>
    <property type="match status" value="1"/>
</dbReference>
<accession>A0ABM8Z752</accession>
<dbReference type="InterPro" id="IPR008254">
    <property type="entry name" value="Flavodoxin/NO_synth"/>
</dbReference>
<dbReference type="Gene3D" id="3.40.50.360">
    <property type="match status" value="1"/>
</dbReference>
<comment type="caution">
    <text evidence="9">The sequence shown here is derived from an EMBL/GenBank/DDBJ whole genome shotgun (WGS) entry which is preliminary data.</text>
</comment>
<evidence type="ECO:0000256" key="4">
    <source>
        <dbReference type="ARBA" id="ARBA00022448"/>
    </source>
</evidence>
<evidence type="ECO:0000256" key="3">
    <source>
        <dbReference type="ARBA" id="ARBA00005267"/>
    </source>
</evidence>
<comment type="similarity">
    <text evidence="3">Belongs to the flavodoxin family.</text>
</comment>
<dbReference type="InterPro" id="IPR029039">
    <property type="entry name" value="Flavoprotein-like_sf"/>
</dbReference>
<reference evidence="9 10" key="1">
    <citation type="submission" date="2021-11" db="EMBL/GenBank/DDBJ databases">
        <authorList>
            <person name="Depoorter E."/>
        </authorList>
    </citation>
    <scope>NUCLEOTIDE SEQUENCE [LARGE SCALE GENOMIC DNA]</scope>
    <source>
        <strain evidence="9 10">LMG 24289</strain>
    </source>
</reference>
<dbReference type="EMBL" id="CAKKNS010000006">
    <property type="protein sequence ID" value="CAH0417105.1"/>
    <property type="molecule type" value="Genomic_DNA"/>
</dbReference>
<keyword evidence="5" id="KW-0285">Flavoprotein</keyword>
<evidence type="ECO:0000313" key="9">
    <source>
        <dbReference type="EMBL" id="CAH0417105.1"/>
    </source>
</evidence>
<proteinExistence type="inferred from homology"/>
<evidence type="ECO:0000256" key="5">
    <source>
        <dbReference type="ARBA" id="ARBA00022630"/>
    </source>
</evidence>
<dbReference type="InterPro" id="IPR050619">
    <property type="entry name" value="Flavodoxin"/>
</dbReference>
<sequence length="153" mass="16698">MTNALVVYATLTGNNEAVADLIISNFQQNNINVTKKEISLCDVQILREFDLVVLVPYTYDQGALPEEGLDFYDDLALIKLPETVYGVAGSGDVFYGDDYCVAVDAFSSALGATEAIQGTNNLKLNLYPDTAAQGQIKTFVEQLLLTFQNKVSK</sequence>
<dbReference type="PROSITE" id="PS50902">
    <property type="entry name" value="FLAVODOXIN_LIKE"/>
    <property type="match status" value="1"/>
</dbReference>
<organism evidence="9 10">
    <name type="scientific">Periweissella fabaria</name>
    <dbReference type="NCBI Taxonomy" id="546157"/>
    <lineage>
        <taxon>Bacteria</taxon>
        <taxon>Bacillati</taxon>
        <taxon>Bacillota</taxon>
        <taxon>Bacilli</taxon>
        <taxon>Lactobacillales</taxon>
        <taxon>Lactobacillaceae</taxon>
        <taxon>Periweissella</taxon>
    </lineage>
</organism>
<dbReference type="Proteomes" id="UP000789707">
    <property type="component" value="Unassembled WGS sequence"/>
</dbReference>
<comment type="cofactor">
    <cofactor evidence="1">
        <name>FMN</name>
        <dbReference type="ChEBI" id="CHEBI:58210"/>
    </cofactor>
</comment>
<keyword evidence="10" id="KW-1185">Reference proteome</keyword>
<evidence type="ECO:0000259" key="8">
    <source>
        <dbReference type="PROSITE" id="PS50902"/>
    </source>
</evidence>
<evidence type="ECO:0000313" key="10">
    <source>
        <dbReference type="Proteomes" id="UP000789707"/>
    </source>
</evidence>
<dbReference type="PANTHER" id="PTHR42809">
    <property type="entry name" value="FLAVODOXIN 2"/>
    <property type="match status" value="1"/>
</dbReference>
<keyword evidence="4" id="KW-0813">Transport</keyword>
<keyword evidence="6" id="KW-0288">FMN</keyword>
<dbReference type="RefSeq" id="WP_230097139.1">
    <property type="nucleotide sequence ID" value="NZ_CAKKNS010000006.1"/>
</dbReference>
<evidence type="ECO:0000256" key="2">
    <source>
        <dbReference type="ARBA" id="ARBA00003297"/>
    </source>
</evidence>
<feature type="domain" description="Flavodoxin-like" evidence="8">
    <location>
        <begin position="4"/>
        <end position="144"/>
    </location>
</feature>
<evidence type="ECO:0000256" key="7">
    <source>
        <dbReference type="ARBA" id="ARBA00022982"/>
    </source>
</evidence>
<comment type="function">
    <text evidence="2">Low-potential electron donor to a number of redox enzymes.</text>
</comment>
<name>A0ABM8Z752_9LACO</name>
<evidence type="ECO:0000256" key="6">
    <source>
        <dbReference type="ARBA" id="ARBA00022643"/>
    </source>
</evidence>
<dbReference type="SUPFAM" id="SSF52218">
    <property type="entry name" value="Flavoproteins"/>
    <property type="match status" value="1"/>
</dbReference>
<keyword evidence="7" id="KW-0249">Electron transport</keyword>
<dbReference type="Pfam" id="PF00258">
    <property type="entry name" value="Flavodoxin_1"/>
    <property type="match status" value="1"/>
</dbReference>
<gene>
    <name evidence="9" type="ORF">WFA24289_01422</name>
</gene>